<dbReference type="SUPFAM" id="SSF51197">
    <property type="entry name" value="Clavaminate synthase-like"/>
    <property type="match status" value="1"/>
</dbReference>
<keyword evidence="6" id="KW-0408">Iron</keyword>
<evidence type="ECO:0000256" key="4">
    <source>
        <dbReference type="ARBA" id="ARBA00022964"/>
    </source>
</evidence>
<dbReference type="PANTHER" id="PTHR30468">
    <property type="entry name" value="ALPHA-KETOGLUTARATE-DEPENDENT SULFONATE DIOXYGENASE"/>
    <property type="match status" value="1"/>
</dbReference>
<comment type="similarity">
    <text evidence="2">Belongs to the TfdA dioxygenase family.</text>
</comment>
<evidence type="ECO:0000256" key="1">
    <source>
        <dbReference type="ARBA" id="ARBA00001954"/>
    </source>
</evidence>
<dbReference type="AlphaFoldDB" id="A0A5E8C9U1"/>
<keyword evidence="5" id="KW-0560">Oxidoreductase</keyword>
<dbReference type="GO" id="GO:0005737">
    <property type="term" value="C:cytoplasm"/>
    <property type="evidence" value="ECO:0007669"/>
    <property type="project" value="TreeGrafter"/>
</dbReference>
<evidence type="ECO:0000259" key="7">
    <source>
        <dbReference type="Pfam" id="PF02668"/>
    </source>
</evidence>
<name>A0A5E8C9U1_9ASCO</name>
<feature type="domain" description="TauD/TfdA-like" evidence="7">
    <location>
        <begin position="76"/>
        <end position="342"/>
    </location>
</feature>
<accession>A0A5E8C9U1</accession>
<keyword evidence="9" id="KW-1185">Reference proteome</keyword>
<dbReference type="GeneID" id="43584799"/>
<dbReference type="GO" id="GO:0016706">
    <property type="term" value="F:2-oxoglutarate-dependent dioxygenase activity"/>
    <property type="evidence" value="ECO:0007669"/>
    <property type="project" value="TreeGrafter"/>
</dbReference>
<reference evidence="8 9" key="1">
    <citation type="submission" date="2019-09" db="EMBL/GenBank/DDBJ databases">
        <authorList>
            <person name="Brejova B."/>
        </authorList>
    </citation>
    <scope>NUCLEOTIDE SEQUENCE [LARGE SCALE GENOMIC DNA]</scope>
</reference>
<evidence type="ECO:0000256" key="6">
    <source>
        <dbReference type="ARBA" id="ARBA00023004"/>
    </source>
</evidence>
<keyword evidence="4" id="KW-0223">Dioxygenase</keyword>
<dbReference type="Gene3D" id="3.60.130.10">
    <property type="entry name" value="Clavaminate synthase-like"/>
    <property type="match status" value="1"/>
</dbReference>
<sequence length="387" mass="44426">MSNAIDFEFHAYNENKFPKFKDISGPSPFWNKYREGPSFIFPESQDQPLLPSGKLDELYGRNIQDKTPLLGSTYSESVRLVDLLKDDDFIRDLAIKISQRGVVIFKKQDDITVEQQKELVQRLGLLSGKPPRNGRHIHPVAPAGGVFNRFGIIDPEIFTISNRLDKQYSRENSYKPSAHTWHSDITFEPVPADYSLLRMVNIPPSGGDTFWANGYALYEKLSPSFRLYLETLTGTFSKPNFKEISKKGGFKIYSDERGAPENIGDDLIAIHPVVRTNPVTGWKSVFSVGQHFTKFNEVTPLESELLKNFIWNLLVQSYDIHARHKWDRNDIAIWDNRSTYHAINLDVIFYDNYLRTGIRTIGIGERPYLNQESTTQTEGLSKKKKKK</sequence>
<dbReference type="Proteomes" id="UP000398389">
    <property type="component" value="Unassembled WGS sequence"/>
</dbReference>
<keyword evidence="3" id="KW-0479">Metal-binding</keyword>
<proteinExistence type="inferred from homology"/>
<dbReference type="RefSeq" id="XP_031856590.1">
    <property type="nucleotide sequence ID" value="XM_032000699.1"/>
</dbReference>
<comment type="cofactor">
    <cofactor evidence="1">
        <name>Fe(2+)</name>
        <dbReference type="ChEBI" id="CHEBI:29033"/>
    </cofactor>
</comment>
<evidence type="ECO:0000256" key="3">
    <source>
        <dbReference type="ARBA" id="ARBA00022723"/>
    </source>
</evidence>
<dbReference type="Pfam" id="PF02668">
    <property type="entry name" value="TauD"/>
    <property type="match status" value="1"/>
</dbReference>
<dbReference type="InterPro" id="IPR042098">
    <property type="entry name" value="TauD-like_sf"/>
</dbReference>
<dbReference type="OrthoDB" id="10257314at2759"/>
<dbReference type="PANTHER" id="PTHR30468:SF10">
    <property type="entry name" value="TAUD_TFDA-LIKE DOMAIN-CONTAINING PROTEIN"/>
    <property type="match status" value="1"/>
</dbReference>
<evidence type="ECO:0000256" key="5">
    <source>
        <dbReference type="ARBA" id="ARBA00023002"/>
    </source>
</evidence>
<dbReference type="EMBL" id="CABVLU010000005">
    <property type="protein sequence ID" value="VVT57996.1"/>
    <property type="molecule type" value="Genomic_DNA"/>
</dbReference>
<dbReference type="GO" id="GO:0046872">
    <property type="term" value="F:metal ion binding"/>
    <property type="evidence" value="ECO:0007669"/>
    <property type="project" value="UniProtKB-KW"/>
</dbReference>
<evidence type="ECO:0000313" key="8">
    <source>
        <dbReference type="EMBL" id="VVT57996.1"/>
    </source>
</evidence>
<evidence type="ECO:0000313" key="9">
    <source>
        <dbReference type="Proteomes" id="UP000398389"/>
    </source>
</evidence>
<organism evidence="8 9">
    <name type="scientific">Magnusiomyces paraingens</name>
    <dbReference type="NCBI Taxonomy" id="2606893"/>
    <lineage>
        <taxon>Eukaryota</taxon>
        <taxon>Fungi</taxon>
        <taxon>Dikarya</taxon>
        <taxon>Ascomycota</taxon>
        <taxon>Saccharomycotina</taxon>
        <taxon>Dipodascomycetes</taxon>
        <taxon>Dipodascales</taxon>
        <taxon>Dipodascaceae</taxon>
        <taxon>Magnusiomyces</taxon>
    </lineage>
</organism>
<dbReference type="InterPro" id="IPR051323">
    <property type="entry name" value="AtsK-like"/>
</dbReference>
<evidence type="ECO:0000256" key="2">
    <source>
        <dbReference type="ARBA" id="ARBA00005896"/>
    </source>
</evidence>
<protein>
    <recommendedName>
        <fullName evidence="7">TauD/TfdA-like domain-containing protein</fullName>
    </recommendedName>
</protein>
<dbReference type="InterPro" id="IPR003819">
    <property type="entry name" value="TauD/TfdA-like"/>
</dbReference>
<gene>
    <name evidence="8" type="ORF">SAPINGB_P005985</name>
</gene>